<dbReference type="Proteomes" id="UP000741360">
    <property type="component" value="Unassembled WGS sequence"/>
</dbReference>
<dbReference type="PANTHER" id="PTHR11908:SF132">
    <property type="entry name" value="ALDEHYDE OXIDASE 1-RELATED"/>
    <property type="match status" value="1"/>
</dbReference>
<dbReference type="InterPro" id="IPR000674">
    <property type="entry name" value="Ald_Oxase/Xan_DH_a/b"/>
</dbReference>
<dbReference type="GO" id="GO:0005506">
    <property type="term" value="F:iron ion binding"/>
    <property type="evidence" value="ECO:0007669"/>
    <property type="project" value="InterPro"/>
</dbReference>
<dbReference type="InterPro" id="IPR016208">
    <property type="entry name" value="Ald_Oxase/xanthine_DH-like"/>
</dbReference>
<feature type="domain" description="Aldehyde oxidase/xanthine dehydrogenase a/b hammerhead" evidence="3">
    <location>
        <begin position="22"/>
        <end position="82"/>
    </location>
</feature>
<dbReference type="GO" id="GO:0016491">
    <property type="term" value="F:oxidoreductase activity"/>
    <property type="evidence" value="ECO:0007669"/>
    <property type="project" value="UniProtKB-KW"/>
</dbReference>
<evidence type="ECO:0000256" key="1">
    <source>
        <dbReference type="ARBA" id="ARBA00022505"/>
    </source>
</evidence>
<evidence type="ECO:0000313" key="4">
    <source>
        <dbReference type="EMBL" id="MBI3016099.1"/>
    </source>
</evidence>
<accession>A0A932GS89</accession>
<keyword evidence="1" id="KW-0500">Molybdenum</keyword>
<dbReference type="EMBL" id="JACPSX010000264">
    <property type="protein sequence ID" value="MBI3016099.1"/>
    <property type="molecule type" value="Genomic_DNA"/>
</dbReference>
<dbReference type="SMART" id="SM01008">
    <property type="entry name" value="Ald_Xan_dh_C"/>
    <property type="match status" value="1"/>
</dbReference>
<dbReference type="AlphaFoldDB" id="A0A932GS89"/>
<dbReference type="SUPFAM" id="SSF54665">
    <property type="entry name" value="CO dehydrogenase molybdoprotein N-domain-like"/>
    <property type="match status" value="1"/>
</dbReference>
<proteinExistence type="predicted"/>
<dbReference type="Gene3D" id="3.90.1170.50">
    <property type="entry name" value="Aldehyde oxidase/xanthine dehydrogenase, a/b hammerhead"/>
    <property type="match status" value="1"/>
</dbReference>
<keyword evidence="2" id="KW-0560">Oxidoreductase</keyword>
<sequence>MTRSLAVVGKSLTRLGALEKVTGRSQYTGDLTLPGMLHAKILRSPHPHARIVSIDTCAAQALPGVAAVVTPRDVAPDTRLQPDRA</sequence>
<protein>
    <recommendedName>
        <fullName evidence="3">Aldehyde oxidase/xanthine dehydrogenase a/b hammerhead domain-containing protein</fullName>
    </recommendedName>
</protein>
<reference evidence="4" key="1">
    <citation type="submission" date="2020-07" db="EMBL/GenBank/DDBJ databases">
        <title>Huge and variable diversity of episymbiotic CPR bacteria and DPANN archaea in groundwater ecosystems.</title>
        <authorList>
            <person name="He C.Y."/>
            <person name="Keren R."/>
            <person name="Whittaker M."/>
            <person name="Farag I.F."/>
            <person name="Doudna J."/>
            <person name="Cate J.H.D."/>
            <person name="Banfield J.F."/>
        </authorList>
    </citation>
    <scope>NUCLEOTIDE SEQUENCE</scope>
    <source>
        <strain evidence="4">NC_groundwater_717_Ag_S-0.2um_59_8</strain>
    </source>
</reference>
<evidence type="ECO:0000313" key="5">
    <source>
        <dbReference type="Proteomes" id="UP000741360"/>
    </source>
</evidence>
<organism evidence="4 5">
    <name type="scientific">Tectimicrobiota bacterium</name>
    <dbReference type="NCBI Taxonomy" id="2528274"/>
    <lineage>
        <taxon>Bacteria</taxon>
        <taxon>Pseudomonadati</taxon>
        <taxon>Nitrospinota/Tectimicrobiota group</taxon>
        <taxon>Candidatus Tectimicrobiota</taxon>
    </lineage>
</organism>
<comment type="caution">
    <text evidence="4">The sequence shown here is derived from an EMBL/GenBank/DDBJ whole genome shotgun (WGS) entry which is preliminary data.</text>
</comment>
<evidence type="ECO:0000259" key="3">
    <source>
        <dbReference type="SMART" id="SM01008"/>
    </source>
</evidence>
<dbReference type="PANTHER" id="PTHR11908">
    <property type="entry name" value="XANTHINE DEHYDROGENASE"/>
    <property type="match status" value="1"/>
</dbReference>
<dbReference type="Pfam" id="PF01315">
    <property type="entry name" value="Ald_Xan_dh_C"/>
    <property type="match status" value="1"/>
</dbReference>
<name>A0A932GS89_UNCTE</name>
<evidence type="ECO:0000256" key="2">
    <source>
        <dbReference type="ARBA" id="ARBA00023002"/>
    </source>
</evidence>
<dbReference type="InterPro" id="IPR036856">
    <property type="entry name" value="Ald_Oxase/Xan_DH_a/b_sf"/>
</dbReference>
<gene>
    <name evidence="4" type="ORF">HYY65_13800</name>
</gene>